<dbReference type="Proteomes" id="UP000035680">
    <property type="component" value="Unassembled WGS sequence"/>
</dbReference>
<organism evidence="2 3">
    <name type="scientific">Strongyloides venezuelensis</name>
    <name type="common">Threadworm</name>
    <dbReference type="NCBI Taxonomy" id="75913"/>
    <lineage>
        <taxon>Eukaryota</taxon>
        <taxon>Metazoa</taxon>
        <taxon>Ecdysozoa</taxon>
        <taxon>Nematoda</taxon>
        <taxon>Chromadorea</taxon>
        <taxon>Rhabditida</taxon>
        <taxon>Tylenchina</taxon>
        <taxon>Panagrolaimomorpha</taxon>
        <taxon>Strongyloidoidea</taxon>
        <taxon>Strongyloididae</taxon>
        <taxon>Strongyloides</taxon>
    </lineage>
</organism>
<keyword evidence="2" id="KW-1185">Reference proteome</keyword>
<feature type="chain" id="PRO_5005329835" evidence="1">
    <location>
        <begin position="19"/>
        <end position="97"/>
    </location>
</feature>
<evidence type="ECO:0000313" key="2">
    <source>
        <dbReference type="Proteomes" id="UP000035680"/>
    </source>
</evidence>
<dbReference type="SUPFAM" id="SSF53756">
    <property type="entry name" value="UDP-Glycosyltransferase/glycogen phosphorylase"/>
    <property type="match status" value="1"/>
</dbReference>
<dbReference type="WBParaSite" id="SVE_0788400.1">
    <property type="protein sequence ID" value="SVE_0788400.1"/>
    <property type="gene ID" value="SVE_0788400"/>
</dbReference>
<dbReference type="STRING" id="75913.A0A0K0FG85"/>
<name>A0A0K0FG85_STRVS</name>
<accession>A0A0K0FG85</accession>
<dbReference type="AlphaFoldDB" id="A0A0K0FG85"/>
<reference evidence="3" key="2">
    <citation type="submission" date="2015-08" db="UniProtKB">
        <authorList>
            <consortium name="WormBaseParasite"/>
        </authorList>
    </citation>
    <scope>IDENTIFICATION</scope>
</reference>
<feature type="signal peptide" evidence="1">
    <location>
        <begin position="1"/>
        <end position="18"/>
    </location>
</feature>
<keyword evidence="1" id="KW-0732">Signal</keyword>
<protein>
    <submittedName>
        <fullName evidence="3">Glucuronosyltransferase</fullName>
    </submittedName>
</protein>
<evidence type="ECO:0000256" key="1">
    <source>
        <dbReference type="SAM" id="SignalP"/>
    </source>
</evidence>
<proteinExistence type="predicted"/>
<reference evidence="2" key="1">
    <citation type="submission" date="2014-07" db="EMBL/GenBank/DDBJ databases">
        <authorList>
            <person name="Martin A.A"/>
            <person name="De Silva N."/>
        </authorList>
    </citation>
    <scope>NUCLEOTIDE SEQUENCE</scope>
</reference>
<evidence type="ECO:0000313" key="3">
    <source>
        <dbReference type="WBParaSite" id="SVE_0788400.1"/>
    </source>
</evidence>
<sequence>MFIKHLHLLFNFILLLDSYKILIVNPKIGYSHVNFFSQIADILTEEGHDVTVLTIDFDPSVKHPGTYKAKVIRFPSTKEIDDNYDTNFDNNRQFLLY</sequence>